<dbReference type="eggNOG" id="ENOG503350I">
    <property type="taxonomic scope" value="Bacteria"/>
</dbReference>
<dbReference type="EMBL" id="ADKX01000039">
    <property type="protein sequence ID" value="EFW04172.1"/>
    <property type="molecule type" value="Genomic_DNA"/>
</dbReference>
<keyword evidence="2" id="KW-1185">Reference proteome</keyword>
<dbReference type="RefSeq" id="WP_008789543.1">
    <property type="nucleotide sequence ID" value="NZ_AKCB01000001.1"/>
</dbReference>
<gene>
    <name evidence="1" type="ORF">HMPREF9488_02455</name>
</gene>
<dbReference type="STRING" id="100884.GCA_000269565_00107"/>
<dbReference type="HOGENOM" id="CLU_181467_1_0_9"/>
<comment type="caution">
    <text evidence="1">The sequence shown here is derived from an EMBL/GenBank/DDBJ whole genome shotgun (WGS) entry which is preliminary data.</text>
</comment>
<organism evidence="1 2">
    <name type="scientific">Coprobacillus cateniformis</name>
    <dbReference type="NCBI Taxonomy" id="100884"/>
    <lineage>
        <taxon>Bacteria</taxon>
        <taxon>Bacillati</taxon>
        <taxon>Bacillota</taxon>
        <taxon>Erysipelotrichia</taxon>
        <taxon>Erysipelotrichales</taxon>
        <taxon>Coprobacillaceae</taxon>
        <taxon>Coprobacillus</taxon>
    </lineage>
</organism>
<evidence type="ECO:0000313" key="1">
    <source>
        <dbReference type="EMBL" id="EFW04172.1"/>
    </source>
</evidence>
<sequence>MKVKIRTSDIRISMPIPIRMIGFVVKLIPDIVFDDIKHYIPEPYNVLATKDVISVLLNECIDILKENKGLEMLHVEAVDGTFISIRL</sequence>
<name>E7GCG3_9FIRM</name>
<evidence type="ECO:0000313" key="2">
    <source>
        <dbReference type="Proteomes" id="UP000003157"/>
    </source>
</evidence>
<proteinExistence type="predicted"/>
<dbReference type="OrthoDB" id="1973431at2"/>
<accession>E7GCG3</accession>
<reference evidence="1 2" key="1">
    <citation type="submission" date="2010-12" db="EMBL/GenBank/DDBJ databases">
        <title>The Genome Sequence of Coprobacillus sp. strain 29_1.</title>
        <authorList>
            <consortium name="The Broad Institute Genome Sequencing Platform"/>
            <person name="Earl A."/>
            <person name="Ward D."/>
            <person name="Feldgarden M."/>
            <person name="Gevers D."/>
            <person name="Daigneault M."/>
            <person name="Sibley C.D."/>
            <person name="White A."/>
            <person name="Strauss J."/>
            <person name="Allen-Vercoe E."/>
            <person name="Young S.K."/>
            <person name="Zeng Q."/>
            <person name="Gargeya S."/>
            <person name="Fitzgerald M."/>
            <person name="Haas B."/>
            <person name="Abouelleil A."/>
            <person name="Alvarado L."/>
            <person name="Arachchi H.M."/>
            <person name="Berlin A."/>
            <person name="Brown A."/>
            <person name="Chapman S.B."/>
            <person name="Chen Z."/>
            <person name="Dunbar C."/>
            <person name="Freedman E."/>
            <person name="Gearin G."/>
            <person name="Gellesch M."/>
            <person name="Goldberg J."/>
            <person name="Griggs A."/>
            <person name="Gujja S."/>
            <person name="Heilman E."/>
            <person name="Heiman D."/>
            <person name="Howarth C."/>
            <person name="Larson L."/>
            <person name="Lui A."/>
            <person name="MacDonald P.J.P."/>
            <person name="Mehta T."/>
            <person name="Montmayeur A."/>
            <person name="Murphy C."/>
            <person name="Neiman D."/>
            <person name="Pearson M."/>
            <person name="Priest M."/>
            <person name="Roberts A."/>
            <person name="Saif S."/>
            <person name="Shea T."/>
            <person name="Shenoy N."/>
            <person name="Sisk P."/>
            <person name="Stolte C."/>
            <person name="Sykes S."/>
            <person name="White J."/>
            <person name="Yandava C."/>
            <person name="Nusbaum C."/>
            <person name="Birren B."/>
        </authorList>
    </citation>
    <scope>NUCLEOTIDE SEQUENCE [LARGE SCALE GENOMIC DNA]</scope>
    <source>
        <strain evidence="1 2">29_1</strain>
    </source>
</reference>
<dbReference type="Proteomes" id="UP000003157">
    <property type="component" value="Unassembled WGS sequence"/>
</dbReference>
<dbReference type="GeneID" id="78228040"/>
<protein>
    <submittedName>
        <fullName evidence="1">Uncharacterized protein</fullName>
    </submittedName>
</protein>
<dbReference type="AlphaFoldDB" id="E7GCG3"/>